<feature type="region of interest" description="Disordered" evidence="1">
    <location>
        <begin position="268"/>
        <end position="294"/>
    </location>
</feature>
<protein>
    <submittedName>
        <fullName evidence="2">Uncharacterized protein</fullName>
    </submittedName>
</protein>
<dbReference type="AlphaFoldDB" id="A0A7X9DL06"/>
<dbReference type="EMBL" id="JAAZNL010000039">
    <property type="protein sequence ID" value="NMB70203.1"/>
    <property type="molecule type" value="Genomic_DNA"/>
</dbReference>
<feature type="compositionally biased region" description="Polar residues" evidence="1">
    <location>
        <begin position="285"/>
        <end position="294"/>
    </location>
</feature>
<reference evidence="2 3" key="1">
    <citation type="journal article" date="2020" name="Biotechnol. Biofuels">
        <title>New insights from the biogas microbiome by comprehensive genome-resolved metagenomics of nearly 1600 species originating from multiple anaerobic digesters.</title>
        <authorList>
            <person name="Campanaro S."/>
            <person name="Treu L."/>
            <person name="Rodriguez-R L.M."/>
            <person name="Kovalovszki A."/>
            <person name="Ziels R.M."/>
            <person name="Maus I."/>
            <person name="Zhu X."/>
            <person name="Kougias P.G."/>
            <person name="Basile A."/>
            <person name="Luo G."/>
            <person name="Schluter A."/>
            <person name="Konstantinidis K.T."/>
            <person name="Angelidaki I."/>
        </authorList>
    </citation>
    <scope>NUCLEOTIDE SEQUENCE [LARGE SCALE GENOMIC DNA]</scope>
    <source>
        <strain evidence="2">AS27yjCOA_165</strain>
    </source>
</reference>
<dbReference type="Proteomes" id="UP000526033">
    <property type="component" value="Unassembled WGS sequence"/>
</dbReference>
<evidence type="ECO:0000313" key="3">
    <source>
        <dbReference type="Proteomes" id="UP000526033"/>
    </source>
</evidence>
<evidence type="ECO:0000256" key="1">
    <source>
        <dbReference type="SAM" id="MobiDB-lite"/>
    </source>
</evidence>
<comment type="caution">
    <text evidence="2">The sequence shown here is derived from an EMBL/GenBank/DDBJ whole genome shotgun (WGS) entry which is preliminary data.</text>
</comment>
<name>A0A7X9DL06_UNCKA</name>
<sequence length="1150" mass="125391">MCDGEGIPAWGEKERLTKAFYPNIPKQSSMPPYRRLDIRANLKDYAEEKYLGVALTSRLWGSGISDPVGSPHVFLRGYLADSEGDYYISCEEFKERNAAYKIGPGKSPQKNKYLNGGPLGGLAPESTDWERIYNEVINCDSTITDPTNPAYCDLRKPDDFVCNDYINGRNEQTAGSTAIRFCEIQPSFGEISHCRIGEAGCGGPCGAFGNVSYVLGKEYFSTEQMFANADTANSMHSNVFNDSLNTNYRQSENLLFNSEMQNQATSFTGSTRASAGGGNKIVDGQTRNGQKGNSLLTSESIASIEEYVDGTETFAEPLTSPFTNSKDDYEDLAVWKIYEIGSPVAYCGVGDPWPHTGNYINGPTQETLTNIQPDNLFRGNTDTNNNPGQLRNKAISTSTWYMSEDAVNRDEYLREVGSVDPAFGSSVILNLGDLFGLIADPNLIGLGGNTGVLLDVLLQYMPARDVFDSVLSMMQGDAKLHETDTGSGIFSIDITEVLTAAQQIEDNSDVKVFGDRHVEEAITPVPYYHVEHPLSEENFAYIPGVSEGAFVLPPLSEAADASGYYGNAGTDGIPLMPDDWTAGVACYPWHELPEGSQICDSFREAPNGVSRTCRVDECRNFWLQETGTCTCSSRYNCYLSDSENYELRRGECDAQSRLVCAQEQNTTLRHVQGEDTEPEKMHLPPALGGGWDGHWYPNDRLDDTDCDEVGLEEYDIYEGGIQEFDIDGDSGPTAHRCNVSRAGPMTGGAACNGTLEIDDFALRLENRPPNQVATTPEPQTLDNSRTASLKINNAFLPPFQPTTTGSYIGIMNASHSDRKASDAMEGLYTYGAEIETAGYGNYSETSQYSTAPIPSSKNIPLEDLYYHCHLQGYTPILRGEVNMEPYLTAAWPYNNPDMGTVDDDGDGLFGVEEDADGNITALDPMDDRSWLCNVYPTPEPEWVEYTNTAGPCAISNVGACLASAGVPDTLPESYFDTINMAANLAQTPAAVIVAVMMSESGMSDAGTTPSGYWEDDFKIQMWSRPWYGRIDDGDAAQCDDNVWSAQSPYQILKSTFDLYMGIPAVVTTFENLSTGRSNSASRCNFLDASIIAAYHLKLLPGGVRPTPETMGNAGDCSAGYDPMIALSSYSGGIYNSSNSGGLMAVYNACR</sequence>
<organism evidence="2 3">
    <name type="scientific">candidate division WWE3 bacterium</name>
    <dbReference type="NCBI Taxonomy" id="2053526"/>
    <lineage>
        <taxon>Bacteria</taxon>
        <taxon>Katanobacteria</taxon>
    </lineage>
</organism>
<proteinExistence type="predicted"/>
<evidence type="ECO:0000313" key="2">
    <source>
        <dbReference type="EMBL" id="NMB70203.1"/>
    </source>
</evidence>
<accession>A0A7X9DL06</accession>
<gene>
    <name evidence="2" type="ORF">GYA27_03325</name>
</gene>